<name>A0A2T7PPA7_POMCA</name>
<gene>
    <name evidence="3" type="ORF">C0Q70_06532</name>
</gene>
<organism evidence="3 4">
    <name type="scientific">Pomacea canaliculata</name>
    <name type="common">Golden apple snail</name>
    <dbReference type="NCBI Taxonomy" id="400727"/>
    <lineage>
        <taxon>Eukaryota</taxon>
        <taxon>Metazoa</taxon>
        <taxon>Spiralia</taxon>
        <taxon>Lophotrochozoa</taxon>
        <taxon>Mollusca</taxon>
        <taxon>Gastropoda</taxon>
        <taxon>Caenogastropoda</taxon>
        <taxon>Architaenioglossa</taxon>
        <taxon>Ampullarioidea</taxon>
        <taxon>Ampullariidae</taxon>
        <taxon>Pomacea</taxon>
    </lineage>
</organism>
<dbReference type="SMART" id="SM00745">
    <property type="entry name" value="MIT"/>
    <property type="match status" value="1"/>
</dbReference>
<dbReference type="PANTHER" id="PTHR21222:SF1">
    <property type="entry name" value="MIT DOMAIN-CONTAINING PROTEIN 1"/>
    <property type="match status" value="1"/>
</dbReference>
<dbReference type="Gene3D" id="3.30.870.30">
    <property type="entry name" value="MITD, C-terminal phospholipase D-like domain"/>
    <property type="match status" value="1"/>
</dbReference>
<dbReference type="OMA" id="FYKASNP"/>
<accession>A0A2T7PPA7</accession>
<feature type="domain" description="MIT" evidence="2">
    <location>
        <begin position="1"/>
        <end position="80"/>
    </location>
</feature>
<dbReference type="InterPro" id="IPR007330">
    <property type="entry name" value="MIT_dom"/>
</dbReference>
<dbReference type="AlphaFoldDB" id="A0A2T7PPA7"/>
<dbReference type="InterPro" id="IPR038113">
    <property type="entry name" value="MITD1_C_sf"/>
</dbReference>
<feature type="coiled-coil region" evidence="1">
    <location>
        <begin position="52"/>
        <end position="79"/>
    </location>
</feature>
<evidence type="ECO:0000313" key="3">
    <source>
        <dbReference type="EMBL" id="PVD35251.1"/>
    </source>
</evidence>
<dbReference type="InterPro" id="IPR032341">
    <property type="entry name" value="MITD1_C"/>
</dbReference>
<dbReference type="Proteomes" id="UP000245119">
    <property type="component" value="Linkage Group LG3"/>
</dbReference>
<dbReference type="InterPro" id="IPR052817">
    <property type="entry name" value="MIT_domain_contain_protein1"/>
</dbReference>
<protein>
    <recommendedName>
        <fullName evidence="2">MIT domain-containing protein</fullName>
    </recommendedName>
</protein>
<dbReference type="Pfam" id="PF16565">
    <property type="entry name" value="MIT_C"/>
    <property type="match status" value="1"/>
</dbReference>
<reference evidence="3 4" key="1">
    <citation type="submission" date="2018-04" db="EMBL/GenBank/DDBJ databases">
        <title>The genome of golden apple snail Pomacea canaliculata provides insight into stress tolerance and invasive adaptation.</title>
        <authorList>
            <person name="Liu C."/>
            <person name="Liu B."/>
            <person name="Ren Y."/>
            <person name="Zhang Y."/>
            <person name="Wang H."/>
            <person name="Li S."/>
            <person name="Jiang F."/>
            <person name="Yin L."/>
            <person name="Zhang G."/>
            <person name="Qian W."/>
            <person name="Fan W."/>
        </authorList>
    </citation>
    <scope>NUCLEOTIDE SEQUENCE [LARGE SCALE GENOMIC DNA]</scope>
    <source>
        <strain evidence="3">SZHN2017</strain>
        <tissue evidence="3">Muscle</tissue>
    </source>
</reference>
<proteinExistence type="predicted"/>
<comment type="caution">
    <text evidence="3">The sequence shown here is derived from an EMBL/GenBank/DDBJ whole genome shotgun (WGS) entry which is preliminary data.</text>
</comment>
<evidence type="ECO:0000313" key="4">
    <source>
        <dbReference type="Proteomes" id="UP000245119"/>
    </source>
</evidence>
<dbReference type="PANTHER" id="PTHR21222">
    <property type="entry name" value="MIT DOMAIN-CONTAINING PROTEIN 1"/>
    <property type="match status" value="1"/>
</dbReference>
<evidence type="ECO:0000259" key="2">
    <source>
        <dbReference type="SMART" id="SM00745"/>
    </source>
</evidence>
<sequence length="244" mass="27878">MEGVEASAVNLLKRAVELDSGGQRLEEAVTCYQEGCGLLMSVMKATSDVTKKSKLREKMEQYLKRAEDLKKRVQHDKEVGKCHEQIQIAADSMGHSYNKIFGRFITDNLTSVEVDDPYIRSTHQVYNFLRFCELLVKKKSSLTKIILTTGQDEGAQAQTQQVQQLQQIGQSLQNFGVELTVKLSNTLHDREIRFDNGWIIKIGRGLDIYRPTDKFSLGFCDFDLRRCHETTIDIFHKRSIKDGV</sequence>
<keyword evidence="4" id="KW-1185">Reference proteome</keyword>
<evidence type="ECO:0000256" key="1">
    <source>
        <dbReference type="SAM" id="Coils"/>
    </source>
</evidence>
<dbReference type="InterPro" id="IPR036181">
    <property type="entry name" value="MIT_dom_sf"/>
</dbReference>
<dbReference type="Gene3D" id="1.20.58.80">
    <property type="entry name" value="Phosphotransferase system, lactose/cellobiose-type IIA subunit"/>
    <property type="match status" value="1"/>
</dbReference>
<dbReference type="SUPFAM" id="SSF116846">
    <property type="entry name" value="MIT domain"/>
    <property type="match status" value="1"/>
</dbReference>
<dbReference type="STRING" id="400727.A0A2T7PPA7"/>
<dbReference type="Pfam" id="PF04212">
    <property type="entry name" value="MIT"/>
    <property type="match status" value="1"/>
</dbReference>
<dbReference type="OrthoDB" id="19553at2759"/>
<dbReference type="EMBL" id="PZQS01000003">
    <property type="protein sequence ID" value="PVD35251.1"/>
    <property type="molecule type" value="Genomic_DNA"/>
</dbReference>
<keyword evidence="1" id="KW-0175">Coiled coil</keyword>